<comment type="caution">
    <text evidence="7">The sequence shown here is derived from an EMBL/GenBank/DDBJ whole genome shotgun (WGS) entry which is preliminary data.</text>
</comment>
<dbReference type="PANTHER" id="PTHR30329:SF21">
    <property type="entry name" value="LIPOPROTEIN YIAD-RELATED"/>
    <property type="match status" value="1"/>
</dbReference>
<dbReference type="Proteomes" id="UP000431264">
    <property type="component" value="Unassembled WGS sequence"/>
</dbReference>
<proteinExistence type="predicted"/>
<evidence type="ECO:0000256" key="1">
    <source>
        <dbReference type="ARBA" id="ARBA00004442"/>
    </source>
</evidence>
<dbReference type="AlphaFoldDB" id="A0A6I4IL82"/>
<dbReference type="OrthoDB" id="9792021at2"/>
<evidence type="ECO:0000259" key="6">
    <source>
        <dbReference type="PROSITE" id="PS51123"/>
    </source>
</evidence>
<gene>
    <name evidence="7" type="ORF">GOQ30_07410</name>
</gene>
<dbReference type="PANTHER" id="PTHR30329">
    <property type="entry name" value="STATOR ELEMENT OF FLAGELLAR MOTOR COMPLEX"/>
    <property type="match status" value="1"/>
</dbReference>
<dbReference type="InterPro" id="IPR036737">
    <property type="entry name" value="OmpA-like_sf"/>
</dbReference>
<dbReference type="CDD" id="cd07185">
    <property type="entry name" value="OmpA_C-like"/>
    <property type="match status" value="1"/>
</dbReference>
<accession>A0A6I4IL82</accession>
<organism evidence="7 8">
    <name type="scientific">Flavobacterium profundi</name>
    <dbReference type="NCBI Taxonomy" id="1774945"/>
    <lineage>
        <taxon>Bacteria</taxon>
        <taxon>Pseudomonadati</taxon>
        <taxon>Bacteroidota</taxon>
        <taxon>Flavobacteriia</taxon>
        <taxon>Flavobacteriales</taxon>
        <taxon>Flavobacteriaceae</taxon>
        <taxon>Flavobacterium</taxon>
    </lineage>
</organism>
<sequence>MKKFFLLAILGLSLFSCKKDTTPENKNNSEIEVATETLEQKSSNENNSKTLDLTQIPISTFPITQIPFFSLPTGYKYSHEEKRNYESIRFWTGSSFEMPEGELFCGRISNDKDHSYSGLELFKNLDQIFKDAGAVTLFEGKVPQEAITQNEEKYPISDYGIKSNAYGFQGFAKTWTYIIRQDNQNIWLQLNESDDNASLHVAIIKTKAVAITSQLIKADEMKLSLEQNGLVTLYINYETNKSDIQPEAKPTLEEIFKLLKENPSLKLSIEGHTDNSGDKKYNFELSEARAKSIVAYLTQRGISSERLQSKGYGDTKPLQENTSEDNKALNRRVELRKIG</sequence>
<dbReference type="InterPro" id="IPR050330">
    <property type="entry name" value="Bact_OuterMem_StrucFunc"/>
</dbReference>
<dbReference type="RefSeq" id="WP_140997379.1">
    <property type="nucleotide sequence ID" value="NZ_VDCZ01000004.1"/>
</dbReference>
<dbReference type="PROSITE" id="PS51257">
    <property type="entry name" value="PROKAR_LIPOPROTEIN"/>
    <property type="match status" value="1"/>
</dbReference>
<name>A0A6I4IL82_9FLAO</name>
<evidence type="ECO:0000256" key="3">
    <source>
        <dbReference type="ARBA" id="ARBA00023237"/>
    </source>
</evidence>
<evidence type="ECO:0000256" key="4">
    <source>
        <dbReference type="PROSITE-ProRule" id="PRU00473"/>
    </source>
</evidence>
<dbReference type="Gene3D" id="3.30.1330.60">
    <property type="entry name" value="OmpA-like domain"/>
    <property type="match status" value="1"/>
</dbReference>
<keyword evidence="8" id="KW-1185">Reference proteome</keyword>
<protein>
    <submittedName>
        <fullName evidence="7">OmpA family protein</fullName>
    </submittedName>
</protein>
<dbReference type="EMBL" id="WQLW01000004">
    <property type="protein sequence ID" value="MVO08992.1"/>
    <property type="molecule type" value="Genomic_DNA"/>
</dbReference>
<evidence type="ECO:0000313" key="8">
    <source>
        <dbReference type="Proteomes" id="UP000431264"/>
    </source>
</evidence>
<dbReference type="GO" id="GO:0009279">
    <property type="term" value="C:cell outer membrane"/>
    <property type="evidence" value="ECO:0007669"/>
    <property type="project" value="UniProtKB-SubCell"/>
</dbReference>
<feature type="region of interest" description="Disordered" evidence="5">
    <location>
        <begin position="307"/>
        <end position="329"/>
    </location>
</feature>
<dbReference type="InterPro" id="IPR006664">
    <property type="entry name" value="OMP_bac"/>
</dbReference>
<reference evidence="8" key="1">
    <citation type="submission" date="2019-05" db="EMBL/GenBank/DDBJ databases">
        <title>Flavobacterium profundi sp. nov., isolated from a deep-sea seamount.</title>
        <authorList>
            <person name="Zhang D.-C."/>
        </authorList>
    </citation>
    <scope>NUCLEOTIDE SEQUENCE [LARGE SCALE GENOMIC DNA]</scope>
    <source>
        <strain evidence="8">TP390</strain>
    </source>
</reference>
<dbReference type="PRINTS" id="PR01021">
    <property type="entry name" value="OMPADOMAIN"/>
</dbReference>
<evidence type="ECO:0000313" key="7">
    <source>
        <dbReference type="EMBL" id="MVO08992.1"/>
    </source>
</evidence>
<keyword evidence="2 4" id="KW-0472">Membrane</keyword>
<feature type="domain" description="OmpA-like" evidence="6">
    <location>
        <begin position="224"/>
        <end position="339"/>
    </location>
</feature>
<dbReference type="PROSITE" id="PS51123">
    <property type="entry name" value="OMPA_2"/>
    <property type="match status" value="1"/>
</dbReference>
<evidence type="ECO:0000256" key="2">
    <source>
        <dbReference type="ARBA" id="ARBA00023136"/>
    </source>
</evidence>
<evidence type="ECO:0000256" key="5">
    <source>
        <dbReference type="SAM" id="MobiDB-lite"/>
    </source>
</evidence>
<dbReference type="Pfam" id="PF00691">
    <property type="entry name" value="OmpA"/>
    <property type="match status" value="1"/>
</dbReference>
<dbReference type="SUPFAM" id="SSF103088">
    <property type="entry name" value="OmpA-like"/>
    <property type="match status" value="1"/>
</dbReference>
<keyword evidence="3" id="KW-0998">Cell outer membrane</keyword>
<dbReference type="InterPro" id="IPR006665">
    <property type="entry name" value="OmpA-like"/>
</dbReference>
<comment type="subcellular location">
    <subcellularLocation>
        <location evidence="1">Cell outer membrane</location>
    </subcellularLocation>
</comment>